<gene>
    <name evidence="2" type="ORF">OIE64_02810</name>
</gene>
<dbReference type="Proteomes" id="UP001330827">
    <property type="component" value="Chromosome"/>
</dbReference>
<feature type="region of interest" description="Disordered" evidence="1">
    <location>
        <begin position="25"/>
        <end position="44"/>
    </location>
</feature>
<evidence type="ECO:0000256" key="1">
    <source>
        <dbReference type="SAM" id="MobiDB-lite"/>
    </source>
</evidence>
<sequence>MCFHQEQEQQLQRKVSMAAAARALPAGMDMPGHGRRVKPVPTGL</sequence>
<dbReference type="RefSeq" id="WP_326589833.1">
    <property type="nucleotide sequence ID" value="NZ_CP109114.1"/>
</dbReference>
<evidence type="ECO:0000313" key="3">
    <source>
        <dbReference type="Proteomes" id="UP001330827"/>
    </source>
</evidence>
<accession>A0ABZ1FXK4</accession>
<name>A0ABZ1FXK4_9ACTN</name>
<keyword evidence="3" id="KW-1185">Reference proteome</keyword>
<evidence type="ECO:0000313" key="2">
    <source>
        <dbReference type="EMBL" id="WSC11881.1"/>
    </source>
</evidence>
<protein>
    <submittedName>
        <fullName evidence="2">Uncharacterized protein</fullName>
    </submittedName>
</protein>
<reference evidence="2 3" key="1">
    <citation type="submission" date="2022-10" db="EMBL/GenBank/DDBJ databases">
        <title>The complete genomes of actinobacterial strains from the NBC collection.</title>
        <authorList>
            <person name="Joergensen T.S."/>
            <person name="Alvarez Arevalo M."/>
            <person name="Sterndorff E.B."/>
            <person name="Faurdal D."/>
            <person name="Vuksanovic O."/>
            <person name="Mourched A.-S."/>
            <person name="Charusanti P."/>
            <person name="Shaw S."/>
            <person name="Blin K."/>
            <person name="Weber T."/>
        </authorList>
    </citation>
    <scope>NUCLEOTIDE SEQUENCE [LARGE SCALE GENOMIC DNA]</scope>
    <source>
        <strain evidence="2 3">NBC 01769</strain>
    </source>
</reference>
<organism evidence="2 3">
    <name type="scientific">Streptomyces brevispora</name>
    <dbReference type="NCBI Taxonomy" id="887462"/>
    <lineage>
        <taxon>Bacteria</taxon>
        <taxon>Bacillati</taxon>
        <taxon>Actinomycetota</taxon>
        <taxon>Actinomycetes</taxon>
        <taxon>Kitasatosporales</taxon>
        <taxon>Streptomycetaceae</taxon>
        <taxon>Streptomyces</taxon>
    </lineage>
</organism>
<dbReference type="EMBL" id="CP109114">
    <property type="protein sequence ID" value="WSC11881.1"/>
    <property type="molecule type" value="Genomic_DNA"/>
</dbReference>
<proteinExistence type="predicted"/>